<dbReference type="GO" id="GO:0015171">
    <property type="term" value="F:amino acid transmembrane transporter activity"/>
    <property type="evidence" value="ECO:0007669"/>
    <property type="project" value="TreeGrafter"/>
</dbReference>
<dbReference type="PIRSF" id="PIRSF006060">
    <property type="entry name" value="AA_transporter"/>
    <property type="match status" value="1"/>
</dbReference>
<dbReference type="GO" id="GO:0016020">
    <property type="term" value="C:membrane"/>
    <property type="evidence" value="ECO:0007669"/>
    <property type="project" value="UniProtKB-SubCell"/>
</dbReference>
<keyword evidence="3 7" id="KW-0812">Transmembrane</keyword>
<feature type="domain" description="Amino acid permease/ SLC12A" evidence="8">
    <location>
        <begin position="37"/>
        <end position="490"/>
    </location>
</feature>
<evidence type="ECO:0000256" key="3">
    <source>
        <dbReference type="ARBA" id="ARBA00022692"/>
    </source>
</evidence>
<dbReference type="Gene3D" id="1.20.1740.10">
    <property type="entry name" value="Amino acid/polyamine transporter I"/>
    <property type="match status" value="1"/>
</dbReference>
<dbReference type="RefSeq" id="WP_101644569.1">
    <property type="nucleotide sequence ID" value="NZ_PGUY01000055.1"/>
</dbReference>
<feature type="transmembrane region" description="Helical" evidence="7">
    <location>
        <begin position="429"/>
        <end position="448"/>
    </location>
</feature>
<feature type="transmembrane region" description="Helical" evidence="7">
    <location>
        <begin position="384"/>
        <end position="409"/>
    </location>
</feature>
<evidence type="ECO:0000256" key="7">
    <source>
        <dbReference type="SAM" id="Phobius"/>
    </source>
</evidence>
<feature type="transmembrane region" description="Helical" evidence="7">
    <location>
        <begin position="68"/>
        <end position="98"/>
    </location>
</feature>
<dbReference type="InterPro" id="IPR004841">
    <property type="entry name" value="AA-permease/SLC12A_dom"/>
</dbReference>
<feature type="transmembrane region" description="Helical" evidence="7">
    <location>
        <begin position="460"/>
        <end position="480"/>
    </location>
</feature>
<keyword evidence="10" id="KW-1185">Reference proteome</keyword>
<reference evidence="9 10" key="1">
    <citation type="submission" date="2017-11" db="EMBL/GenBank/DDBJ databases">
        <title>Comparitive Functional Genomics of Dry Heat Resistant strains isolated from the Viking Spacecraft.</title>
        <authorList>
            <person name="Seuylemezian A."/>
            <person name="Cooper K."/>
            <person name="Vaishampayan P."/>
        </authorList>
    </citation>
    <scope>NUCLEOTIDE SEQUENCE [LARGE SCALE GENOMIC DNA]</scope>
    <source>
        <strain evidence="9 10">V1-29</strain>
    </source>
</reference>
<dbReference type="AlphaFoldDB" id="A0A2N5M2P7"/>
<feature type="transmembrane region" description="Helical" evidence="7">
    <location>
        <begin position="147"/>
        <end position="165"/>
    </location>
</feature>
<protein>
    <submittedName>
        <fullName evidence="9">Gamma-aminobutyrate permease</fullName>
    </submittedName>
</protein>
<feature type="transmembrane region" description="Helical" evidence="7">
    <location>
        <begin position="260"/>
        <end position="281"/>
    </location>
</feature>
<feature type="transmembrane region" description="Helical" evidence="7">
    <location>
        <begin position="40"/>
        <end position="62"/>
    </location>
</feature>
<sequence>MEHSEVQASPRVGGSLGKAIKETKQKTGLKRKLGARHITMISLGGTIGTGLFLASGSAIHSAGPGGALLAYGLVGIMVFFLMTSLAEMAAYMPVAGSFSVYSSKFVDEALGFAMGWNYWYSWAVTIAAELSAVVLVMKYWFPDSPSLLWSGICLALLFFLNVLSVKSFGESEYWFSLIKVATIIIFIITGIMMILGIMGGEAIGVRNFTVGDAPINGGLMSVLGIFMVAGFSFQGTELLGVTAGESKNPRKHVPKAIKQVFWRILLFYILTIAVIGLIIPYTTPELATSDDITVSPFTLVFEKVGFAFATSVMNAIILTALLSAGNSGMYACARMLWNMSKEGQAPKFLGKVTKKGIPLNALILTSLVGCLAFLSSFFGDGVVYTWLLNAAGLSGFIAWIGIAVSHYRFRRAFTAQGKSLDKLPYKAKWFPFGPIFAFVLCAFIILGQNYSAFMGPEIDWNGILVSYISLPLFFILWLGYKFLKKTKLVKLTDCDLYPTRE</sequence>
<dbReference type="FunFam" id="1.20.1740.10:FF:000001">
    <property type="entry name" value="Amino acid permease"/>
    <property type="match status" value="1"/>
</dbReference>
<dbReference type="InterPro" id="IPR004840">
    <property type="entry name" value="Amino_acid_permease_CS"/>
</dbReference>
<dbReference type="EMBL" id="PGUY01000055">
    <property type="protein sequence ID" value="PLT28638.1"/>
    <property type="molecule type" value="Genomic_DNA"/>
</dbReference>
<comment type="subcellular location">
    <subcellularLocation>
        <location evidence="1">Membrane</location>
        <topology evidence="1">Multi-pass membrane protein</topology>
    </subcellularLocation>
</comment>
<dbReference type="PANTHER" id="PTHR43341">
    <property type="entry name" value="AMINO ACID PERMEASE"/>
    <property type="match status" value="1"/>
</dbReference>
<evidence type="ECO:0000256" key="1">
    <source>
        <dbReference type="ARBA" id="ARBA00004141"/>
    </source>
</evidence>
<feature type="transmembrane region" description="Helical" evidence="7">
    <location>
        <begin position="315"/>
        <end position="337"/>
    </location>
</feature>
<accession>A0A2N5M2P7</accession>
<name>A0A2N5M2P7_9BACI</name>
<keyword evidence="5 7" id="KW-1133">Transmembrane helix</keyword>
<proteinExistence type="predicted"/>
<dbReference type="OrthoDB" id="9780162at2"/>
<dbReference type="InterPro" id="IPR050524">
    <property type="entry name" value="APC_YAT"/>
</dbReference>
<evidence type="ECO:0000256" key="4">
    <source>
        <dbReference type="ARBA" id="ARBA00022970"/>
    </source>
</evidence>
<evidence type="ECO:0000256" key="2">
    <source>
        <dbReference type="ARBA" id="ARBA00022448"/>
    </source>
</evidence>
<feature type="transmembrane region" description="Helical" evidence="7">
    <location>
        <begin position="218"/>
        <end position="239"/>
    </location>
</feature>
<dbReference type="PROSITE" id="PS00218">
    <property type="entry name" value="AMINO_ACID_PERMEASE_1"/>
    <property type="match status" value="1"/>
</dbReference>
<keyword evidence="4" id="KW-0029">Amino-acid transport</keyword>
<feature type="transmembrane region" description="Helical" evidence="7">
    <location>
        <begin position="357"/>
        <end position="378"/>
    </location>
</feature>
<evidence type="ECO:0000256" key="6">
    <source>
        <dbReference type="ARBA" id="ARBA00023136"/>
    </source>
</evidence>
<feature type="transmembrane region" description="Helical" evidence="7">
    <location>
        <begin position="177"/>
        <end position="198"/>
    </location>
</feature>
<dbReference type="Proteomes" id="UP000234748">
    <property type="component" value="Unassembled WGS sequence"/>
</dbReference>
<dbReference type="PANTHER" id="PTHR43341:SF1">
    <property type="entry name" value="GENERAL AMINO-ACID PERMEASE GAP1"/>
    <property type="match status" value="1"/>
</dbReference>
<gene>
    <name evidence="9" type="ORF">CUU66_17595</name>
</gene>
<comment type="caution">
    <text evidence="9">The sequence shown here is derived from an EMBL/GenBank/DDBJ whole genome shotgun (WGS) entry which is preliminary data.</text>
</comment>
<feature type="transmembrane region" description="Helical" evidence="7">
    <location>
        <begin position="119"/>
        <end position="141"/>
    </location>
</feature>
<evidence type="ECO:0000259" key="8">
    <source>
        <dbReference type="Pfam" id="PF00324"/>
    </source>
</evidence>
<evidence type="ECO:0000256" key="5">
    <source>
        <dbReference type="ARBA" id="ARBA00022989"/>
    </source>
</evidence>
<keyword evidence="6 7" id="KW-0472">Membrane</keyword>
<organism evidence="9 10">
    <name type="scientific">Peribacillus deserti</name>
    <dbReference type="NCBI Taxonomy" id="673318"/>
    <lineage>
        <taxon>Bacteria</taxon>
        <taxon>Bacillati</taxon>
        <taxon>Bacillota</taxon>
        <taxon>Bacilli</taxon>
        <taxon>Bacillales</taxon>
        <taxon>Bacillaceae</taxon>
        <taxon>Peribacillus</taxon>
    </lineage>
</organism>
<evidence type="ECO:0000313" key="10">
    <source>
        <dbReference type="Proteomes" id="UP000234748"/>
    </source>
</evidence>
<dbReference type="Pfam" id="PF00324">
    <property type="entry name" value="AA_permease"/>
    <property type="match status" value="1"/>
</dbReference>
<evidence type="ECO:0000313" key="9">
    <source>
        <dbReference type="EMBL" id="PLT28638.1"/>
    </source>
</evidence>
<keyword evidence="2" id="KW-0813">Transport</keyword>